<dbReference type="NCBIfam" id="TIGR01700">
    <property type="entry name" value="PNPH"/>
    <property type="match status" value="1"/>
</dbReference>
<dbReference type="InterPro" id="IPR011268">
    <property type="entry name" value="Purine_phosphorylase"/>
</dbReference>
<evidence type="ECO:0000256" key="3">
    <source>
        <dbReference type="ARBA" id="ARBA00006751"/>
    </source>
</evidence>
<dbReference type="PANTHER" id="PTHR11904:SF9">
    <property type="entry name" value="PURINE NUCLEOSIDE PHOSPHORYLASE-RELATED"/>
    <property type="match status" value="1"/>
</dbReference>
<evidence type="ECO:0000256" key="4">
    <source>
        <dbReference type="ARBA" id="ARBA00022676"/>
    </source>
</evidence>
<feature type="domain" description="Nucleoside phosphorylase" evidence="8">
    <location>
        <begin position="24"/>
        <end position="271"/>
    </location>
</feature>
<dbReference type="GO" id="GO:0004731">
    <property type="term" value="F:purine-nucleoside phosphorylase activity"/>
    <property type="evidence" value="ECO:0007669"/>
    <property type="project" value="UniProtKB-EC"/>
</dbReference>
<accession>A0A1Y3PKK7</accession>
<dbReference type="AlphaFoldDB" id="A0A1Y3PKK7"/>
<dbReference type="PIRSF" id="PIRSF000477">
    <property type="entry name" value="PurNPase"/>
    <property type="match status" value="1"/>
</dbReference>
<dbReference type="UniPathway" id="UPA00606"/>
<dbReference type="PANTHER" id="PTHR11904">
    <property type="entry name" value="METHYLTHIOADENOSINE/PURINE NUCLEOSIDE PHOSPHORYLASE"/>
    <property type="match status" value="1"/>
</dbReference>
<evidence type="ECO:0000256" key="2">
    <source>
        <dbReference type="ARBA" id="ARBA00005058"/>
    </source>
</evidence>
<dbReference type="EMBL" id="LZRT01000120">
    <property type="protein sequence ID" value="OUM84839.1"/>
    <property type="molecule type" value="Genomic_DNA"/>
</dbReference>
<evidence type="ECO:0000313" key="10">
    <source>
        <dbReference type="Proteomes" id="UP000196475"/>
    </source>
</evidence>
<evidence type="ECO:0000256" key="7">
    <source>
        <dbReference type="PIRNR" id="PIRNR000477"/>
    </source>
</evidence>
<comment type="pathway">
    <text evidence="2 7">Purine metabolism; purine nucleoside salvage.</text>
</comment>
<dbReference type="InterPro" id="IPR000845">
    <property type="entry name" value="Nucleoside_phosphorylase_d"/>
</dbReference>
<evidence type="ECO:0000256" key="6">
    <source>
        <dbReference type="ARBA" id="ARBA00048556"/>
    </source>
</evidence>
<dbReference type="InterPro" id="IPR035994">
    <property type="entry name" value="Nucleoside_phosphorylase_sf"/>
</dbReference>
<dbReference type="GO" id="GO:0009116">
    <property type="term" value="P:nucleoside metabolic process"/>
    <property type="evidence" value="ECO:0007669"/>
    <property type="project" value="InterPro"/>
</dbReference>
<dbReference type="NCBIfam" id="TIGR01697">
    <property type="entry name" value="PNPH-PUNA-XAPA"/>
    <property type="match status" value="1"/>
</dbReference>
<proteinExistence type="inferred from homology"/>
<dbReference type="CDD" id="cd09009">
    <property type="entry name" value="PNP-EcPNPII_like"/>
    <property type="match status" value="1"/>
</dbReference>
<comment type="similarity">
    <text evidence="3 7">Belongs to the PNP/MTAP phosphorylase family.</text>
</comment>
<reference evidence="10" key="1">
    <citation type="submission" date="2016-06" db="EMBL/GenBank/DDBJ databases">
        <authorList>
            <person name="Nascimento L."/>
            <person name="Pereira R.V."/>
            <person name="Martins L.F."/>
            <person name="Quaggio R.B."/>
            <person name="Silva A.M."/>
            <person name="Setubal J.C."/>
        </authorList>
    </citation>
    <scope>NUCLEOTIDE SEQUENCE [LARGE SCALE GENOMIC DNA]</scope>
</reference>
<dbReference type="InterPro" id="IPR011270">
    <property type="entry name" value="Pur_Nuc_Pase_Ino/Guo-sp"/>
</dbReference>
<evidence type="ECO:0000256" key="5">
    <source>
        <dbReference type="ARBA" id="ARBA00022679"/>
    </source>
</evidence>
<comment type="caution">
    <text evidence="9">The sequence shown here is derived from an EMBL/GenBank/DDBJ whole genome shotgun (WGS) entry which is preliminary data.</text>
</comment>
<dbReference type="Gene3D" id="3.40.50.1580">
    <property type="entry name" value="Nucleoside phosphorylase domain"/>
    <property type="match status" value="1"/>
</dbReference>
<dbReference type="Pfam" id="PF01048">
    <property type="entry name" value="PNP_UDP_1"/>
    <property type="match status" value="1"/>
</dbReference>
<evidence type="ECO:0000259" key="8">
    <source>
        <dbReference type="Pfam" id="PF01048"/>
    </source>
</evidence>
<dbReference type="SUPFAM" id="SSF53167">
    <property type="entry name" value="Purine and uridine phosphorylases"/>
    <property type="match status" value="1"/>
</dbReference>
<evidence type="ECO:0000313" key="9">
    <source>
        <dbReference type="EMBL" id="OUM84839.1"/>
    </source>
</evidence>
<dbReference type="NCBIfam" id="NF006054">
    <property type="entry name" value="PRK08202.1"/>
    <property type="match status" value="1"/>
</dbReference>
<dbReference type="EC" id="2.4.2.1" evidence="7"/>
<dbReference type="GO" id="GO:0005737">
    <property type="term" value="C:cytoplasm"/>
    <property type="evidence" value="ECO:0007669"/>
    <property type="project" value="TreeGrafter"/>
</dbReference>
<protein>
    <recommendedName>
        <fullName evidence="7">Purine nucleoside phosphorylase</fullName>
        <ecNumber evidence="7">2.4.2.1</ecNumber>
    </recommendedName>
    <alternativeName>
        <fullName evidence="7">Inosine-guanosine phosphorylase</fullName>
    </alternativeName>
</protein>
<keyword evidence="4 7" id="KW-0328">Glycosyltransferase</keyword>
<name>A0A1Y3PKK7_9BACI</name>
<dbReference type="Proteomes" id="UP000196475">
    <property type="component" value="Unassembled WGS sequence"/>
</dbReference>
<gene>
    <name evidence="9" type="ORF">BAA01_07900</name>
</gene>
<keyword evidence="5 7" id="KW-0808">Transferase</keyword>
<comment type="catalytic activity">
    <reaction evidence="6 7">
        <text>a purine 2'-deoxy-D-ribonucleoside + phosphate = a purine nucleobase + 2-deoxy-alpha-D-ribose 1-phosphate</text>
        <dbReference type="Rhea" id="RHEA:36431"/>
        <dbReference type="ChEBI" id="CHEBI:26386"/>
        <dbReference type="ChEBI" id="CHEBI:43474"/>
        <dbReference type="ChEBI" id="CHEBI:57259"/>
        <dbReference type="ChEBI" id="CHEBI:142361"/>
        <dbReference type="EC" id="2.4.2.1"/>
    </reaction>
</comment>
<evidence type="ECO:0000256" key="1">
    <source>
        <dbReference type="ARBA" id="ARBA00002678"/>
    </source>
</evidence>
<sequence>MSVKAVRVMESVAAIRRLTSFRPRIGLILGSGLGELADRIDSSVTIPFREIPHFAVSTVPGHKGELVIGQLEGQTVAAMRGRVHYYEGWPMDKVTFPVYVMRELGVEQLILTNAAGGLNPAFSPGDLMLIADHLNLTGDHPLIGANDEPLGPRFPDLSSAYDKQLGLRLKEAAKQLAISLQEGVYAGISGPNYLSKAELRALLRLGADALGMSTVPEAIAANHCGMKVLGLSCITDIANPDLLEPPTHEQVLRVAEAAKPAFLSLLCRYIRSCGED</sequence>
<comment type="function">
    <text evidence="1">The purine nucleoside phosphorylases catalyze the phosphorolytic breakdown of the N-glycosidic bond in the beta-(deoxy)ribonucleoside molecules, with the formation of the corresponding free purine bases and pentose-1-phosphate. Cleaves guanosine, inosine, 2'-deoxyguanosine and 2'-deoxyinosine.</text>
</comment>
<organism evidence="9 10">
    <name type="scientific">Bacillus thermozeamaize</name>
    <dbReference type="NCBI Taxonomy" id="230954"/>
    <lineage>
        <taxon>Bacteria</taxon>
        <taxon>Bacillati</taxon>
        <taxon>Bacillota</taxon>
        <taxon>Bacilli</taxon>
        <taxon>Bacillales</taxon>
        <taxon>Bacillaceae</taxon>
        <taxon>Bacillus</taxon>
    </lineage>
</organism>